<keyword evidence="5" id="KW-1185">Reference proteome</keyword>
<dbReference type="AlphaFoldDB" id="A0AAD7Y7B8"/>
<dbReference type="GO" id="GO:0003677">
    <property type="term" value="F:DNA binding"/>
    <property type="evidence" value="ECO:0007669"/>
    <property type="project" value="InterPro"/>
</dbReference>
<dbReference type="PROSITE" id="PS51031">
    <property type="entry name" value="BESS"/>
    <property type="match status" value="1"/>
</dbReference>
<dbReference type="GO" id="GO:0005634">
    <property type="term" value="C:nucleus"/>
    <property type="evidence" value="ECO:0007669"/>
    <property type="project" value="UniProtKB-SubCell"/>
</dbReference>
<evidence type="ECO:0000313" key="4">
    <source>
        <dbReference type="EMBL" id="KAJ8705321.1"/>
    </source>
</evidence>
<gene>
    <name evidence="4" type="ORF">PYW07_011148</name>
</gene>
<name>A0AAD7Y7B8_MYTSE</name>
<dbReference type="Proteomes" id="UP001231518">
    <property type="component" value="Chromosome 27"/>
</dbReference>
<accession>A0AAD7Y7B8</accession>
<dbReference type="InterPro" id="IPR004210">
    <property type="entry name" value="BESS_motif"/>
</dbReference>
<proteinExistence type="predicted"/>
<reference evidence="4" key="1">
    <citation type="submission" date="2023-03" db="EMBL/GenBank/DDBJ databases">
        <title>Chromosome-level genomes of two armyworms, Mythimna separata and Mythimna loreyi, provide insights into the biosynthesis and reception of sex pheromones.</title>
        <authorList>
            <person name="Zhao H."/>
        </authorList>
    </citation>
    <scope>NUCLEOTIDE SEQUENCE</scope>
    <source>
        <strain evidence="4">BeijingLab</strain>
        <tissue evidence="4">Pupa</tissue>
    </source>
</reference>
<dbReference type="EMBL" id="JARGEI010000030">
    <property type="protein sequence ID" value="KAJ8705321.1"/>
    <property type="molecule type" value="Genomic_DNA"/>
</dbReference>
<evidence type="ECO:0000256" key="2">
    <source>
        <dbReference type="SAM" id="MobiDB-lite"/>
    </source>
</evidence>
<sequence>MLKDEAWHEICRILNKNYDNLDGAERQNYNRLIGKIWRHIRDSWARSINARKKALKIGVSVRPYKYDKEMSFLRKVKGPSKNTIGDGDKTEDEEDEEEDTVLLEVKNYESGSDSAPGWDHDYECIEDNSDDEWNIDSKEGIITTVDQDNAINEIDSTVKRKADNNTVTENSIDSRVTMYLNQMEKIKKANDIHEDRHYSFFRSVHPSLTSLDDDQVLEFQSGVINLLRNIKRGGRMSNAANNQPCSSSSRGLYVPQEVPIIPQQPVVAPRVTQTVSSGSAGSSRTELRIELDPLKTD</sequence>
<comment type="subcellular location">
    <subcellularLocation>
        <location evidence="1">Nucleus</location>
    </subcellularLocation>
</comment>
<keyword evidence="1" id="KW-0539">Nucleus</keyword>
<comment type="caution">
    <text evidence="4">The sequence shown here is derived from an EMBL/GenBank/DDBJ whole genome shotgun (WGS) entry which is preliminary data.</text>
</comment>
<evidence type="ECO:0000259" key="3">
    <source>
        <dbReference type="PROSITE" id="PS51031"/>
    </source>
</evidence>
<protein>
    <recommendedName>
        <fullName evidence="3">BESS domain-containing protein</fullName>
    </recommendedName>
</protein>
<evidence type="ECO:0000313" key="5">
    <source>
        <dbReference type="Proteomes" id="UP001231518"/>
    </source>
</evidence>
<feature type="region of interest" description="Disordered" evidence="2">
    <location>
        <begin position="77"/>
        <end position="97"/>
    </location>
</feature>
<evidence type="ECO:0000256" key="1">
    <source>
        <dbReference type="PROSITE-ProRule" id="PRU00371"/>
    </source>
</evidence>
<feature type="domain" description="BESS" evidence="3">
    <location>
        <begin position="194"/>
        <end position="233"/>
    </location>
</feature>
<organism evidence="4 5">
    <name type="scientific">Mythimna separata</name>
    <name type="common">Oriental armyworm</name>
    <name type="synonym">Pseudaletia separata</name>
    <dbReference type="NCBI Taxonomy" id="271217"/>
    <lineage>
        <taxon>Eukaryota</taxon>
        <taxon>Metazoa</taxon>
        <taxon>Ecdysozoa</taxon>
        <taxon>Arthropoda</taxon>
        <taxon>Hexapoda</taxon>
        <taxon>Insecta</taxon>
        <taxon>Pterygota</taxon>
        <taxon>Neoptera</taxon>
        <taxon>Endopterygota</taxon>
        <taxon>Lepidoptera</taxon>
        <taxon>Glossata</taxon>
        <taxon>Ditrysia</taxon>
        <taxon>Noctuoidea</taxon>
        <taxon>Noctuidae</taxon>
        <taxon>Noctuinae</taxon>
        <taxon>Hadenini</taxon>
        <taxon>Mythimna</taxon>
    </lineage>
</organism>